<keyword evidence="4" id="KW-1185">Reference proteome</keyword>
<dbReference type="GO" id="GO:0003677">
    <property type="term" value="F:DNA binding"/>
    <property type="evidence" value="ECO:0007669"/>
    <property type="project" value="UniProtKB-KW"/>
</dbReference>
<dbReference type="Proteomes" id="UP000484381">
    <property type="component" value="Unassembled WGS sequence"/>
</dbReference>
<proteinExistence type="inferred from homology"/>
<reference evidence="3 4" key="1">
    <citation type="submission" date="2019-10" db="EMBL/GenBank/DDBJ databases">
        <title>Paraburkholderia sp. isolated from nodules of Mimosa pudica from Brazilian Atlantic Forest soils.</title>
        <authorList>
            <person name="Paulitsch F."/>
            <person name="Hungria M."/>
            <person name="Dall'Agnol R."/>
        </authorList>
    </citation>
    <scope>NUCLEOTIDE SEQUENCE [LARGE SCALE GENOMIC DNA]</scope>
    <source>
        <strain evidence="3 4">CNPSo 3157</strain>
    </source>
</reference>
<evidence type="ECO:0000313" key="4">
    <source>
        <dbReference type="Proteomes" id="UP000484381"/>
    </source>
</evidence>
<dbReference type="GO" id="GO:0030527">
    <property type="term" value="F:structural constituent of chromatin"/>
    <property type="evidence" value="ECO:0007669"/>
    <property type="project" value="InterPro"/>
</dbReference>
<name>A0A7X1NJ27_9BURK</name>
<dbReference type="InterPro" id="IPR000119">
    <property type="entry name" value="Hist_DNA-bd"/>
</dbReference>
<sequence length="80" mass="8686">MSSTSHIDFARREIFTATKPRFRRVPEAERSGRNLSTCEAIAIPAAKRVRFAAGKAFKDAVGTARTGSFSRIAGSVRSKA</sequence>
<protein>
    <submittedName>
        <fullName evidence="3">Uncharacterized protein</fullName>
    </submittedName>
</protein>
<evidence type="ECO:0000256" key="2">
    <source>
        <dbReference type="ARBA" id="ARBA00023125"/>
    </source>
</evidence>
<evidence type="ECO:0000256" key="1">
    <source>
        <dbReference type="ARBA" id="ARBA00010529"/>
    </source>
</evidence>
<dbReference type="Gene3D" id="4.10.520.10">
    <property type="entry name" value="IHF-like DNA-binding proteins"/>
    <property type="match status" value="1"/>
</dbReference>
<comment type="similarity">
    <text evidence="1">Belongs to the bacterial histone-like protein family.</text>
</comment>
<dbReference type="EMBL" id="WHNP01000067">
    <property type="protein sequence ID" value="MPW22463.1"/>
    <property type="molecule type" value="Genomic_DNA"/>
</dbReference>
<dbReference type="AlphaFoldDB" id="A0A7X1NJ27"/>
<evidence type="ECO:0000313" key="3">
    <source>
        <dbReference type="EMBL" id="MPW22463.1"/>
    </source>
</evidence>
<organism evidence="3 4">
    <name type="scientific">Paraburkholderia franconis</name>
    <dbReference type="NCBI Taxonomy" id="2654983"/>
    <lineage>
        <taxon>Bacteria</taxon>
        <taxon>Pseudomonadati</taxon>
        <taxon>Pseudomonadota</taxon>
        <taxon>Betaproteobacteria</taxon>
        <taxon>Burkholderiales</taxon>
        <taxon>Burkholderiaceae</taxon>
        <taxon>Paraburkholderia</taxon>
    </lineage>
</organism>
<dbReference type="Pfam" id="PF00216">
    <property type="entry name" value="Bac_DNA_binding"/>
    <property type="match status" value="1"/>
</dbReference>
<accession>A0A7X1NJ27</accession>
<dbReference type="SUPFAM" id="SSF47729">
    <property type="entry name" value="IHF-like DNA-binding proteins"/>
    <property type="match status" value="1"/>
</dbReference>
<dbReference type="InterPro" id="IPR010992">
    <property type="entry name" value="IHF-like_DNA-bd_dom_sf"/>
</dbReference>
<keyword evidence="2" id="KW-0238">DNA-binding</keyword>
<gene>
    <name evidence="3" type="ORF">GCT13_37990</name>
</gene>
<comment type="caution">
    <text evidence="3">The sequence shown here is derived from an EMBL/GenBank/DDBJ whole genome shotgun (WGS) entry which is preliminary data.</text>
</comment>